<evidence type="ECO:0000313" key="2">
    <source>
        <dbReference type="Proteomes" id="UP000054485"/>
    </source>
</evidence>
<proteinExistence type="predicted"/>
<accession>A0A0D0ANR0</accession>
<keyword evidence="2" id="KW-1185">Reference proteome</keyword>
<dbReference type="InParanoid" id="A0A0D0ANR0"/>
<dbReference type="AlphaFoldDB" id="A0A0D0ANR0"/>
<dbReference type="Proteomes" id="UP000054485">
    <property type="component" value="Unassembled WGS sequence"/>
</dbReference>
<dbReference type="HOGENOM" id="CLU_2998058_0_0_1"/>
<gene>
    <name evidence="1" type="ORF">CY34DRAFT_813490</name>
</gene>
<sequence>MPGRPSLPITSLMFNHLHNVKVARLSWAPNRADISQDVVISREGLHRLNLLVCSRGG</sequence>
<dbReference type="EMBL" id="KN835898">
    <property type="protein sequence ID" value="KIK33638.1"/>
    <property type="molecule type" value="Genomic_DNA"/>
</dbReference>
<protein>
    <submittedName>
        <fullName evidence="1">Unplaced genomic scaffold CY34scaffold_767, whole genome shotgun sequence</fullName>
    </submittedName>
</protein>
<evidence type="ECO:0000313" key="1">
    <source>
        <dbReference type="EMBL" id="KIK33638.1"/>
    </source>
</evidence>
<organism evidence="1 2">
    <name type="scientific">Suillus luteus UH-Slu-Lm8-n1</name>
    <dbReference type="NCBI Taxonomy" id="930992"/>
    <lineage>
        <taxon>Eukaryota</taxon>
        <taxon>Fungi</taxon>
        <taxon>Dikarya</taxon>
        <taxon>Basidiomycota</taxon>
        <taxon>Agaricomycotina</taxon>
        <taxon>Agaricomycetes</taxon>
        <taxon>Agaricomycetidae</taxon>
        <taxon>Boletales</taxon>
        <taxon>Suillineae</taxon>
        <taxon>Suillaceae</taxon>
        <taxon>Suillus</taxon>
    </lineage>
</organism>
<reference evidence="1 2" key="1">
    <citation type="submission" date="2014-04" db="EMBL/GenBank/DDBJ databases">
        <authorList>
            <consortium name="DOE Joint Genome Institute"/>
            <person name="Kuo A."/>
            <person name="Ruytinx J."/>
            <person name="Rineau F."/>
            <person name="Colpaert J."/>
            <person name="Kohler A."/>
            <person name="Nagy L.G."/>
            <person name="Floudas D."/>
            <person name="Copeland A."/>
            <person name="Barry K.W."/>
            <person name="Cichocki N."/>
            <person name="Veneault-Fourrey C."/>
            <person name="LaButti K."/>
            <person name="Lindquist E.A."/>
            <person name="Lipzen A."/>
            <person name="Lundell T."/>
            <person name="Morin E."/>
            <person name="Murat C."/>
            <person name="Sun H."/>
            <person name="Tunlid A."/>
            <person name="Henrissat B."/>
            <person name="Grigoriev I.V."/>
            <person name="Hibbett D.S."/>
            <person name="Martin F."/>
            <person name="Nordberg H.P."/>
            <person name="Cantor M.N."/>
            <person name="Hua S.X."/>
        </authorList>
    </citation>
    <scope>NUCLEOTIDE SEQUENCE [LARGE SCALE GENOMIC DNA]</scope>
    <source>
        <strain evidence="1 2">UH-Slu-Lm8-n1</strain>
    </source>
</reference>
<reference evidence="2" key="2">
    <citation type="submission" date="2015-01" db="EMBL/GenBank/DDBJ databases">
        <title>Evolutionary Origins and Diversification of the Mycorrhizal Mutualists.</title>
        <authorList>
            <consortium name="DOE Joint Genome Institute"/>
            <consortium name="Mycorrhizal Genomics Consortium"/>
            <person name="Kohler A."/>
            <person name="Kuo A."/>
            <person name="Nagy L.G."/>
            <person name="Floudas D."/>
            <person name="Copeland A."/>
            <person name="Barry K.W."/>
            <person name="Cichocki N."/>
            <person name="Veneault-Fourrey C."/>
            <person name="LaButti K."/>
            <person name="Lindquist E.A."/>
            <person name="Lipzen A."/>
            <person name="Lundell T."/>
            <person name="Morin E."/>
            <person name="Murat C."/>
            <person name="Riley R."/>
            <person name="Ohm R."/>
            <person name="Sun H."/>
            <person name="Tunlid A."/>
            <person name="Henrissat B."/>
            <person name="Grigoriev I.V."/>
            <person name="Hibbett D.S."/>
            <person name="Martin F."/>
        </authorList>
    </citation>
    <scope>NUCLEOTIDE SEQUENCE [LARGE SCALE GENOMIC DNA]</scope>
    <source>
        <strain evidence="2">UH-Slu-Lm8-n1</strain>
    </source>
</reference>
<name>A0A0D0ANR0_9AGAM</name>